<dbReference type="GeneID" id="64053504"/>
<comment type="caution">
    <text evidence="1">The sequence shown here is derived from an EMBL/GenBank/DDBJ whole genome shotgun (WGS) entry which is preliminary data.</text>
</comment>
<organism evidence="1 2">
    <name type="scientific">Tetragenococcus halophilus subsp. halophilus</name>
    <dbReference type="NCBI Taxonomy" id="1513897"/>
    <lineage>
        <taxon>Bacteria</taxon>
        <taxon>Bacillati</taxon>
        <taxon>Bacillota</taxon>
        <taxon>Bacilli</taxon>
        <taxon>Lactobacillales</taxon>
        <taxon>Enterococcaceae</taxon>
        <taxon>Tetragenococcus</taxon>
    </lineage>
</organism>
<accession>A0A2H6C4N3</accession>
<dbReference type="Proteomes" id="UP000236214">
    <property type="component" value="Unassembled WGS sequence"/>
</dbReference>
<name>A0A2H6C4N3_TETHA</name>
<dbReference type="RefSeq" id="WP_014125471.1">
    <property type="nucleotide sequence ID" value="NZ_BDDY01000103.1"/>
</dbReference>
<dbReference type="EMBL" id="BDEC01000004">
    <property type="protein sequence ID" value="GBD67295.1"/>
    <property type="molecule type" value="Genomic_DNA"/>
</dbReference>
<evidence type="ECO:0000313" key="2">
    <source>
        <dbReference type="Proteomes" id="UP000236214"/>
    </source>
</evidence>
<reference evidence="1 2" key="1">
    <citation type="submission" date="2016-05" db="EMBL/GenBank/DDBJ databases">
        <title>Whole genome sequencing of Tetragenococcus halophilus subsp. halophilus NISL 7118.</title>
        <authorList>
            <person name="Shiwa Y."/>
            <person name="Nishimura I."/>
            <person name="Yoshikawa H."/>
            <person name="Koyama Y."/>
            <person name="Oguma T."/>
        </authorList>
    </citation>
    <scope>NUCLEOTIDE SEQUENCE [LARGE SCALE GENOMIC DNA]</scope>
    <source>
        <strain evidence="1 2">NISL 7118</strain>
    </source>
</reference>
<gene>
    <name evidence="1" type="ORF">TEHN7118_0101</name>
</gene>
<dbReference type="AlphaFoldDB" id="A0A2H6C4N3"/>
<evidence type="ECO:0000313" key="1">
    <source>
        <dbReference type="EMBL" id="GBD67295.1"/>
    </source>
</evidence>
<protein>
    <submittedName>
        <fullName evidence="1">Uncharacterized protein</fullName>
    </submittedName>
</protein>
<sequence>MLTKSNVISVQIRKVFYPFIIARDSNGHYLYLNLNMAERKDTVFWEIMLKIAEADLWLPIDKDSYQLLEYDWLEV</sequence>
<proteinExistence type="predicted"/>
<keyword evidence="2" id="KW-1185">Reference proteome</keyword>